<dbReference type="EMBL" id="BAABHQ010000001">
    <property type="protein sequence ID" value="GAA4859163.1"/>
    <property type="molecule type" value="Genomic_DNA"/>
</dbReference>
<dbReference type="InterPro" id="IPR002364">
    <property type="entry name" value="Quin_OxRdtase/zeta-crystal_CS"/>
</dbReference>
<dbReference type="Pfam" id="PF00107">
    <property type="entry name" value="ADH_zinc_N"/>
    <property type="match status" value="1"/>
</dbReference>
<dbReference type="Gene3D" id="3.40.50.720">
    <property type="entry name" value="NAD(P)-binding Rossmann-like Domain"/>
    <property type="match status" value="1"/>
</dbReference>
<proteinExistence type="predicted"/>
<evidence type="ECO:0000256" key="1">
    <source>
        <dbReference type="ARBA" id="ARBA00022857"/>
    </source>
</evidence>
<dbReference type="InterPro" id="IPR036291">
    <property type="entry name" value="NAD(P)-bd_dom_sf"/>
</dbReference>
<evidence type="ECO:0000256" key="2">
    <source>
        <dbReference type="ARBA" id="ARBA00023002"/>
    </source>
</evidence>
<dbReference type="Gene3D" id="3.90.180.10">
    <property type="entry name" value="Medium-chain alcohol dehydrogenases, catalytic domain"/>
    <property type="match status" value="1"/>
</dbReference>
<dbReference type="SUPFAM" id="SSF50129">
    <property type="entry name" value="GroES-like"/>
    <property type="match status" value="1"/>
</dbReference>
<name>A0ABP9E010_9PSEU</name>
<dbReference type="Proteomes" id="UP001500457">
    <property type="component" value="Unassembled WGS sequence"/>
</dbReference>
<dbReference type="InterPro" id="IPR047618">
    <property type="entry name" value="QOR-like"/>
</dbReference>
<dbReference type="InterPro" id="IPR013154">
    <property type="entry name" value="ADH-like_N"/>
</dbReference>
<feature type="region of interest" description="Disordered" evidence="3">
    <location>
        <begin position="1"/>
        <end position="23"/>
    </location>
</feature>
<dbReference type="PANTHER" id="PTHR48106">
    <property type="entry name" value="QUINONE OXIDOREDUCTASE PIG3-RELATED"/>
    <property type="match status" value="1"/>
</dbReference>
<dbReference type="PROSITE" id="PS01162">
    <property type="entry name" value="QOR_ZETA_CRYSTAL"/>
    <property type="match status" value="1"/>
</dbReference>
<protein>
    <submittedName>
        <fullName evidence="5">Quinone oxidoreductase</fullName>
    </submittedName>
</protein>
<organism evidence="5 6">
    <name type="scientific">Actinomycetospora straminea</name>
    <dbReference type="NCBI Taxonomy" id="663607"/>
    <lineage>
        <taxon>Bacteria</taxon>
        <taxon>Bacillati</taxon>
        <taxon>Actinomycetota</taxon>
        <taxon>Actinomycetes</taxon>
        <taxon>Pseudonocardiales</taxon>
        <taxon>Pseudonocardiaceae</taxon>
        <taxon>Actinomycetospora</taxon>
    </lineage>
</organism>
<accession>A0ABP9E010</accession>
<dbReference type="PANTHER" id="PTHR48106:SF13">
    <property type="entry name" value="QUINONE OXIDOREDUCTASE-RELATED"/>
    <property type="match status" value="1"/>
</dbReference>
<dbReference type="SMART" id="SM00829">
    <property type="entry name" value="PKS_ER"/>
    <property type="match status" value="1"/>
</dbReference>
<comment type="caution">
    <text evidence="5">The sequence shown here is derived from an EMBL/GenBank/DDBJ whole genome shotgun (WGS) entry which is preliminary data.</text>
</comment>
<dbReference type="CDD" id="cd05286">
    <property type="entry name" value="QOR2"/>
    <property type="match status" value="1"/>
</dbReference>
<evidence type="ECO:0000313" key="5">
    <source>
        <dbReference type="EMBL" id="GAA4859163.1"/>
    </source>
</evidence>
<evidence type="ECO:0000259" key="4">
    <source>
        <dbReference type="SMART" id="SM00829"/>
    </source>
</evidence>
<evidence type="ECO:0000313" key="6">
    <source>
        <dbReference type="Proteomes" id="UP001500457"/>
    </source>
</evidence>
<sequence>MHAVRVTELGGPEMLVPADLPDPEPGDGEALVELAAIGVNYIDTYFRTGTYTTALPFVPGLEGGGTVRAVGPGVTTVVPGDRVVWTNTLGSYATLATVPAAELVVVPDAVDLETATAVALQGMTAHYLLHDTYPVAPGDVVLVHAGAGGMGLLLCQMARALGARVLATTSSEEKDALAREAGAHETLRYGSTSQDLADRVRALTDGEGVAVVYDGVGAATFDASLASLRIRGVLALYGAASGPVPPVDPQRLNSGGSLYLTRPSLHWHVRTPEALAARASAVFSSVAAGDLSVRIGGRYALDDAATAHRDLQSRRTTGKLLLVP</sequence>
<dbReference type="InterPro" id="IPR013149">
    <property type="entry name" value="ADH-like_C"/>
</dbReference>
<dbReference type="InterPro" id="IPR011032">
    <property type="entry name" value="GroES-like_sf"/>
</dbReference>
<dbReference type="InterPro" id="IPR020843">
    <property type="entry name" value="ER"/>
</dbReference>
<keyword evidence="2" id="KW-0560">Oxidoreductase</keyword>
<reference evidence="6" key="1">
    <citation type="journal article" date="2019" name="Int. J. Syst. Evol. Microbiol.">
        <title>The Global Catalogue of Microorganisms (GCM) 10K type strain sequencing project: providing services to taxonomists for standard genome sequencing and annotation.</title>
        <authorList>
            <consortium name="The Broad Institute Genomics Platform"/>
            <consortium name="The Broad Institute Genome Sequencing Center for Infectious Disease"/>
            <person name="Wu L."/>
            <person name="Ma J."/>
        </authorList>
    </citation>
    <scope>NUCLEOTIDE SEQUENCE [LARGE SCALE GENOMIC DNA]</scope>
    <source>
        <strain evidence="6">JCM 17983</strain>
    </source>
</reference>
<dbReference type="SUPFAM" id="SSF51735">
    <property type="entry name" value="NAD(P)-binding Rossmann-fold domains"/>
    <property type="match status" value="1"/>
</dbReference>
<feature type="domain" description="Enoyl reductase (ER)" evidence="4">
    <location>
        <begin position="10"/>
        <end position="322"/>
    </location>
</feature>
<dbReference type="Pfam" id="PF08240">
    <property type="entry name" value="ADH_N"/>
    <property type="match status" value="1"/>
</dbReference>
<evidence type="ECO:0000256" key="3">
    <source>
        <dbReference type="SAM" id="MobiDB-lite"/>
    </source>
</evidence>
<keyword evidence="1" id="KW-0521">NADP</keyword>
<keyword evidence="6" id="KW-1185">Reference proteome</keyword>
<gene>
    <name evidence="5" type="ORF">GCM10023203_02580</name>
</gene>